<dbReference type="GO" id="GO:0008270">
    <property type="term" value="F:zinc ion binding"/>
    <property type="evidence" value="ECO:0007669"/>
    <property type="project" value="UniProtKB-KW"/>
</dbReference>
<dbReference type="InterPro" id="IPR011074">
    <property type="entry name" value="CRAL/TRIO_N_dom"/>
</dbReference>
<dbReference type="SMART" id="SM01100">
    <property type="entry name" value="CRAL_TRIO_N"/>
    <property type="match status" value="1"/>
</dbReference>
<dbReference type="InterPro" id="IPR036397">
    <property type="entry name" value="RNaseH_sf"/>
</dbReference>
<evidence type="ECO:0000259" key="10">
    <source>
        <dbReference type="PROSITE" id="PS50878"/>
    </source>
</evidence>
<name>A0ABD1DT30_CULPP</name>
<dbReference type="InterPro" id="IPR021109">
    <property type="entry name" value="Peptidase_aspartic_dom_sf"/>
</dbReference>
<dbReference type="CDD" id="cd09274">
    <property type="entry name" value="RNase_HI_RT_Ty3"/>
    <property type="match status" value="1"/>
</dbReference>
<dbReference type="Pfam" id="PF00665">
    <property type="entry name" value="rve"/>
    <property type="match status" value="1"/>
</dbReference>
<accession>A0ABD1DT30</accession>
<keyword evidence="6" id="KW-0863">Zinc-finger</keyword>
<proteinExistence type="predicted"/>
<dbReference type="Gene3D" id="3.30.420.10">
    <property type="entry name" value="Ribonuclease H-like superfamily/Ribonuclease H"/>
    <property type="match status" value="1"/>
</dbReference>
<evidence type="ECO:0000256" key="7">
    <source>
        <dbReference type="SAM" id="MobiDB-lite"/>
    </source>
</evidence>
<sequence length="1522" mass="173669">MSTYKFTLSEQFRTLAKEELREADDAVRLDAINQLRDWIVKNPAIKHCRTDDIFLLKFLRFRKFAVHQAGESIERYLAARQKMPQWFQGTDPNADPLASIMDDCPITVLGRDDAGRTVIFIRVASYDAETLTQDSIMRYVMMMLDTLTEQEEIQIGGVRVWMDCTGISMKLLSLFHLSEYATMIDLMTKTMPIRIRQIHSVKLPKFAVSLANFALTFTSQKLKERIMKISEKVEMSTSDQKDESAKGTPGLAITPPKPLCIEDNMAPKWKQWWRHFSWFALATDLNSKQSQIQAATFLSCIGAECIQVLDTFGLTAEQEADMKLLKEKFDKHFEPKSCLTYERYVFGKIQQSSGEQFDVFVTRVRVQAQKCAFDVLSDSMIKDRIISGTVHTKLVPQLLNDEIDLQKTVHIIRSHEMSVKQSKVMLEPALEVDAVQHKRFEPERIGGREDEFLCGYCGLKHKRRACPAYNKRCMKCGRKGHFAERCSFMAGSSSKDSTASSAKVPDQKVRNKRYVKTIECEEDDEDELSVEELFIGSVVDDDEEGEDVWYESVQIKGKKVVLKLDSGAACNVLPYDVFCGLNEQLQQSKTKKLVSYSNHKLSVKGEALLPVIVRGREESAVFKIVEGEVSPILGRKTSVRFKLIARMDHISMDESLFNGLGCVKGFEYDIDLVDNPVFQYNAPRKIPHSLRDAVKLELDAMEKMGVIEPISEPTPVLNALVIVRQKGKLRICIDPSQVNKNLLRRTHPLSTIEEISARICGSHWFTTLDMKKGFWQIRVSKRTEQYLAFGTPWGRYVCKRLPFGLAAAPEVMQKYVCTLLVGLEGVESSMDDILIHAASKEQLQKRTAEVLGRFQAAGLKLNRDKCVFDQQSVKFLGHVVSCDGLKADPEKLDAIRRLKRPETRVQLQRVLGMVTYLAKFIPNLSSITEPLRKLLVKGTEWVWHVEQEQSFQEIKQLMVSPPVLAYYDVNAEVTLSVDASSKAFGAVLLQNNKPIAYASKSLSKAQENYPQIEKEAAAMRYACNKFHVYVYGKTLTIETDHKPLESIYKKSLDRAPPRLKRILLDVMQYNPYVVYKKGSDIPLPDILSRDVENKEEDDPTDELEVHIVLQMSKAVKAEFVEETQKDPELNQLSRTILDGWPHEKLLVPNNIRKYWTFRDELSYYEGLVFRAHQIVVPGSLRPLMLKYVHAGHTGVQGCIRRAKQMLFWVGMSSDITNTVESCTTCERYQQSNQKHEVMTHEIPTLPFEIVGSDLFHFQGDEYLLIADSYSGFFDFAKLRELTTKSVVNQLKSWFASHGVPRKLITDNGPQYASIEFAQFAKKWCFDHITSSPHYPKSNGLSERFVQTAKSLLKRCDNDGSDIQLALLHYRNTPRDGELQSSNQRLTGRLLRTNIPTTDHVLKPRIVEGVAENLKQRRQRQKQYADKGATKPAEYEEGDPVTVQNIKSRLWEKGRVEKKLDAPRSYIVHLSNGSTVRRNVRDLKPARSPTAIEEPEPIYIYQQKGEPRAENPQAAEPEDEHPP</sequence>
<gene>
    <name evidence="12" type="ORF">pipiens_019597</name>
</gene>
<dbReference type="InterPro" id="IPR000477">
    <property type="entry name" value="RT_dom"/>
</dbReference>
<dbReference type="Proteomes" id="UP001562425">
    <property type="component" value="Unassembled WGS sequence"/>
</dbReference>
<dbReference type="Gene3D" id="1.10.340.70">
    <property type="match status" value="1"/>
</dbReference>
<keyword evidence="3" id="KW-0540">Nuclease</keyword>
<evidence type="ECO:0000313" key="13">
    <source>
        <dbReference type="Proteomes" id="UP001562425"/>
    </source>
</evidence>
<dbReference type="SUPFAM" id="SSF52087">
    <property type="entry name" value="CRAL/TRIO domain"/>
    <property type="match status" value="1"/>
</dbReference>
<dbReference type="SUPFAM" id="SSF53098">
    <property type="entry name" value="Ribonuclease H-like"/>
    <property type="match status" value="1"/>
</dbReference>
<dbReference type="Gene3D" id="3.30.70.270">
    <property type="match status" value="2"/>
</dbReference>
<dbReference type="PROSITE" id="PS50158">
    <property type="entry name" value="ZF_CCHC"/>
    <property type="match status" value="1"/>
</dbReference>
<dbReference type="InterPro" id="IPR036273">
    <property type="entry name" value="CRAL/TRIO_N_dom_sf"/>
</dbReference>
<dbReference type="InterPro" id="IPR041577">
    <property type="entry name" value="RT_RNaseH_2"/>
</dbReference>
<dbReference type="PANTHER" id="PTHR37984">
    <property type="entry name" value="PROTEIN CBG26694"/>
    <property type="match status" value="1"/>
</dbReference>
<dbReference type="InterPro" id="IPR050951">
    <property type="entry name" value="Retrovirus_Pol_polyprotein"/>
</dbReference>
<dbReference type="InterPro" id="IPR012337">
    <property type="entry name" value="RNaseH-like_sf"/>
</dbReference>
<dbReference type="Pfam" id="PF17921">
    <property type="entry name" value="Integrase_H2C2"/>
    <property type="match status" value="1"/>
</dbReference>
<keyword evidence="4" id="KW-0255">Endonuclease</keyword>
<dbReference type="FunFam" id="3.10.20.370:FF:000001">
    <property type="entry name" value="Retrovirus-related Pol polyprotein from transposon 17.6-like protein"/>
    <property type="match status" value="1"/>
</dbReference>
<evidence type="ECO:0000259" key="11">
    <source>
        <dbReference type="PROSITE" id="PS50994"/>
    </source>
</evidence>
<dbReference type="Gene3D" id="2.40.70.10">
    <property type="entry name" value="Acid Proteases"/>
    <property type="match status" value="1"/>
</dbReference>
<feature type="domain" description="CCHC-type" evidence="8">
    <location>
        <begin position="472"/>
        <end position="486"/>
    </location>
</feature>
<keyword evidence="4" id="KW-0378">Hydrolase</keyword>
<feature type="domain" description="Integrase catalytic" evidence="11">
    <location>
        <begin position="1242"/>
        <end position="1352"/>
    </location>
</feature>
<evidence type="ECO:0000259" key="9">
    <source>
        <dbReference type="PROSITE" id="PS50191"/>
    </source>
</evidence>
<dbReference type="Gene3D" id="1.10.8.20">
    <property type="entry name" value="N-terminal domain of phosphatidylinositol transfer protein sec14p"/>
    <property type="match status" value="1"/>
</dbReference>
<dbReference type="CDD" id="cd01647">
    <property type="entry name" value="RT_LTR"/>
    <property type="match status" value="1"/>
</dbReference>
<evidence type="ECO:0000256" key="4">
    <source>
        <dbReference type="ARBA" id="ARBA00022759"/>
    </source>
</evidence>
<dbReference type="InterPro" id="IPR043128">
    <property type="entry name" value="Rev_trsase/Diguanyl_cyclase"/>
</dbReference>
<dbReference type="Gene3D" id="3.40.525.10">
    <property type="entry name" value="CRAL-TRIO lipid binding domain"/>
    <property type="match status" value="1"/>
</dbReference>
<dbReference type="InterPro" id="IPR041588">
    <property type="entry name" value="Integrase_H2C2"/>
</dbReference>
<dbReference type="PROSITE" id="PS50878">
    <property type="entry name" value="RT_POL"/>
    <property type="match status" value="1"/>
</dbReference>
<keyword evidence="5" id="KW-0695">RNA-directed DNA polymerase</keyword>
<dbReference type="EC" id="2.7.7.49" evidence="1"/>
<evidence type="ECO:0000256" key="6">
    <source>
        <dbReference type="PROSITE-ProRule" id="PRU00047"/>
    </source>
</evidence>
<feature type="domain" description="Reverse transcriptase" evidence="10">
    <location>
        <begin position="704"/>
        <end position="880"/>
    </location>
</feature>
<dbReference type="PRINTS" id="PR00180">
    <property type="entry name" value="CRETINALDHBP"/>
</dbReference>
<dbReference type="InterPro" id="IPR036865">
    <property type="entry name" value="CRAL-TRIO_dom_sf"/>
</dbReference>
<dbReference type="InterPro" id="IPR043502">
    <property type="entry name" value="DNA/RNA_pol_sf"/>
</dbReference>
<dbReference type="GO" id="GO:0004519">
    <property type="term" value="F:endonuclease activity"/>
    <property type="evidence" value="ECO:0007669"/>
    <property type="project" value="UniProtKB-KW"/>
</dbReference>
<keyword evidence="2" id="KW-0548">Nucleotidyltransferase</keyword>
<dbReference type="CDD" id="cd05481">
    <property type="entry name" value="retropepsin_like_LTR_1"/>
    <property type="match status" value="1"/>
</dbReference>
<dbReference type="FunFam" id="3.30.420.10:FF:000063">
    <property type="entry name" value="Retrovirus-related Pol polyprotein from transposon 297-like Protein"/>
    <property type="match status" value="1"/>
</dbReference>
<dbReference type="CDD" id="cd00170">
    <property type="entry name" value="SEC14"/>
    <property type="match status" value="1"/>
</dbReference>
<protein>
    <recommendedName>
        <fullName evidence="1">RNA-directed DNA polymerase</fullName>
        <ecNumber evidence="1">2.7.7.49</ecNumber>
    </recommendedName>
</protein>
<feature type="region of interest" description="Disordered" evidence="7">
    <location>
        <begin position="1416"/>
        <end position="1438"/>
    </location>
</feature>
<dbReference type="Pfam" id="PF17919">
    <property type="entry name" value="RT_RNaseH_2"/>
    <property type="match status" value="1"/>
</dbReference>
<evidence type="ECO:0000256" key="1">
    <source>
        <dbReference type="ARBA" id="ARBA00012493"/>
    </source>
</evidence>
<feature type="region of interest" description="Disordered" evidence="7">
    <location>
        <begin position="1483"/>
        <end position="1522"/>
    </location>
</feature>
<evidence type="ECO:0000259" key="8">
    <source>
        <dbReference type="PROSITE" id="PS50158"/>
    </source>
</evidence>
<organism evidence="12 13">
    <name type="scientific">Culex pipiens pipiens</name>
    <name type="common">Northern house mosquito</name>
    <dbReference type="NCBI Taxonomy" id="38569"/>
    <lineage>
        <taxon>Eukaryota</taxon>
        <taxon>Metazoa</taxon>
        <taxon>Ecdysozoa</taxon>
        <taxon>Arthropoda</taxon>
        <taxon>Hexapoda</taxon>
        <taxon>Insecta</taxon>
        <taxon>Pterygota</taxon>
        <taxon>Neoptera</taxon>
        <taxon>Endopterygota</taxon>
        <taxon>Diptera</taxon>
        <taxon>Nematocera</taxon>
        <taxon>Culicoidea</taxon>
        <taxon>Culicidae</taxon>
        <taxon>Culicinae</taxon>
        <taxon>Culicini</taxon>
        <taxon>Culex</taxon>
        <taxon>Culex</taxon>
    </lineage>
</organism>
<evidence type="ECO:0000256" key="5">
    <source>
        <dbReference type="ARBA" id="ARBA00022918"/>
    </source>
</evidence>
<dbReference type="PROSITE" id="PS50994">
    <property type="entry name" value="INTEGRASE"/>
    <property type="match status" value="1"/>
</dbReference>
<dbReference type="GO" id="GO:0003964">
    <property type="term" value="F:RNA-directed DNA polymerase activity"/>
    <property type="evidence" value="ECO:0007669"/>
    <property type="project" value="UniProtKB-KW"/>
</dbReference>
<evidence type="ECO:0000256" key="3">
    <source>
        <dbReference type="ARBA" id="ARBA00022722"/>
    </source>
</evidence>
<dbReference type="InterPro" id="IPR001878">
    <property type="entry name" value="Znf_CCHC"/>
</dbReference>
<dbReference type="FunFam" id="1.10.340.70:FF:000003">
    <property type="entry name" value="Protein CBG25708"/>
    <property type="match status" value="1"/>
</dbReference>
<dbReference type="FunFam" id="3.30.70.270:FF:000026">
    <property type="entry name" value="Transposon Ty3-G Gag-Pol polyprotein"/>
    <property type="match status" value="1"/>
</dbReference>
<keyword evidence="2" id="KW-0808">Transferase</keyword>
<keyword evidence="13" id="KW-1185">Reference proteome</keyword>
<dbReference type="Pfam" id="PF00078">
    <property type="entry name" value="RVT_1"/>
    <property type="match status" value="1"/>
</dbReference>
<dbReference type="PANTHER" id="PTHR37984:SF8">
    <property type="entry name" value="CCHC-TYPE DOMAIN-CONTAINING PROTEIN"/>
    <property type="match status" value="1"/>
</dbReference>
<comment type="caution">
    <text evidence="12">The sequence shown here is derived from an EMBL/GenBank/DDBJ whole genome shotgun (WGS) entry which is preliminary data.</text>
</comment>
<reference evidence="12 13" key="1">
    <citation type="submission" date="2024-05" db="EMBL/GenBank/DDBJ databases">
        <title>Culex pipiens pipiens assembly and annotation.</title>
        <authorList>
            <person name="Alout H."/>
            <person name="Durand T."/>
        </authorList>
    </citation>
    <scope>NUCLEOTIDE SEQUENCE [LARGE SCALE GENOMIC DNA]</scope>
    <source>
        <strain evidence="12">HA-2024</strain>
        <tissue evidence="12">Whole body</tissue>
    </source>
</reference>
<evidence type="ECO:0000313" key="12">
    <source>
        <dbReference type="EMBL" id="KAL1402926.1"/>
    </source>
</evidence>
<dbReference type="PROSITE" id="PS50191">
    <property type="entry name" value="CRAL_TRIO"/>
    <property type="match status" value="1"/>
</dbReference>
<dbReference type="Gene3D" id="3.10.10.10">
    <property type="entry name" value="HIV Type 1 Reverse Transcriptase, subunit A, domain 1"/>
    <property type="match status" value="1"/>
</dbReference>
<keyword evidence="6" id="KW-0479">Metal-binding</keyword>
<dbReference type="EMBL" id="JBEHCU010002326">
    <property type="protein sequence ID" value="KAL1402926.1"/>
    <property type="molecule type" value="Genomic_DNA"/>
</dbReference>
<feature type="non-terminal residue" evidence="12">
    <location>
        <position position="1522"/>
    </location>
</feature>
<feature type="domain" description="CRAL-TRIO" evidence="9">
    <location>
        <begin position="96"/>
        <end position="249"/>
    </location>
</feature>
<evidence type="ECO:0000256" key="2">
    <source>
        <dbReference type="ARBA" id="ARBA00022695"/>
    </source>
</evidence>
<dbReference type="SUPFAM" id="SSF46938">
    <property type="entry name" value="CRAL/TRIO N-terminal domain"/>
    <property type="match status" value="1"/>
</dbReference>
<dbReference type="InterPro" id="IPR001584">
    <property type="entry name" value="Integrase_cat-core"/>
</dbReference>
<dbReference type="GO" id="GO:0042575">
    <property type="term" value="C:DNA polymerase complex"/>
    <property type="evidence" value="ECO:0007669"/>
    <property type="project" value="UniProtKB-ARBA"/>
</dbReference>
<dbReference type="SUPFAM" id="SSF56672">
    <property type="entry name" value="DNA/RNA polymerases"/>
    <property type="match status" value="1"/>
</dbReference>
<dbReference type="InterPro" id="IPR001251">
    <property type="entry name" value="CRAL-TRIO_dom"/>
</dbReference>
<keyword evidence="6" id="KW-0862">Zinc</keyword>
<dbReference type="Pfam" id="PF00650">
    <property type="entry name" value="CRAL_TRIO"/>
    <property type="match status" value="1"/>
</dbReference>